<sequence length="79" mass="9062">MTEFINWSTSSNPQDTHHNYFSLANVAQKYKHQLGLKSVKRGVCVCIHEIRPGMVATQSVPLALHSLHKPVLFLHLRLW</sequence>
<comment type="caution">
    <text evidence="1">The sequence shown here is derived from an EMBL/GenBank/DDBJ whole genome shotgun (WGS) entry which is preliminary data.</text>
</comment>
<proteinExistence type="predicted"/>
<protein>
    <submittedName>
        <fullName evidence="1">Uncharacterized protein</fullName>
    </submittedName>
</protein>
<reference evidence="1" key="1">
    <citation type="submission" date="2023-10" db="EMBL/GenBank/DDBJ databases">
        <title>Genome assemblies of two species of porcelain crab, Petrolisthes cinctipes and Petrolisthes manimaculis (Anomura: Porcellanidae).</title>
        <authorList>
            <person name="Angst P."/>
        </authorList>
    </citation>
    <scope>NUCLEOTIDE SEQUENCE</scope>
    <source>
        <strain evidence="1">PB745_01</strain>
        <tissue evidence="1">Gill</tissue>
    </source>
</reference>
<organism evidence="1 2">
    <name type="scientific">Petrolisthes cinctipes</name>
    <name type="common">Flat porcelain crab</name>
    <dbReference type="NCBI Taxonomy" id="88211"/>
    <lineage>
        <taxon>Eukaryota</taxon>
        <taxon>Metazoa</taxon>
        <taxon>Ecdysozoa</taxon>
        <taxon>Arthropoda</taxon>
        <taxon>Crustacea</taxon>
        <taxon>Multicrustacea</taxon>
        <taxon>Malacostraca</taxon>
        <taxon>Eumalacostraca</taxon>
        <taxon>Eucarida</taxon>
        <taxon>Decapoda</taxon>
        <taxon>Pleocyemata</taxon>
        <taxon>Anomura</taxon>
        <taxon>Galatheoidea</taxon>
        <taxon>Porcellanidae</taxon>
        <taxon>Petrolisthes</taxon>
    </lineage>
</organism>
<keyword evidence="2" id="KW-1185">Reference proteome</keyword>
<accession>A0AAE1G5Z9</accession>
<name>A0AAE1G5Z9_PETCI</name>
<gene>
    <name evidence="1" type="ORF">Pcinc_008733</name>
</gene>
<dbReference type="AlphaFoldDB" id="A0AAE1G5Z9"/>
<dbReference type="Proteomes" id="UP001286313">
    <property type="component" value="Unassembled WGS sequence"/>
</dbReference>
<dbReference type="EMBL" id="JAWQEG010000647">
    <property type="protein sequence ID" value="KAK3887143.1"/>
    <property type="molecule type" value="Genomic_DNA"/>
</dbReference>
<evidence type="ECO:0000313" key="2">
    <source>
        <dbReference type="Proteomes" id="UP001286313"/>
    </source>
</evidence>
<evidence type="ECO:0000313" key="1">
    <source>
        <dbReference type="EMBL" id="KAK3887143.1"/>
    </source>
</evidence>